<accession>A0AAN7HM61</accession>
<reference evidence="4" key="1">
    <citation type="journal article" date="2023" name="Mol. Phylogenet. Evol.">
        <title>Genome-scale phylogeny and comparative genomics of the fungal order Sordariales.</title>
        <authorList>
            <person name="Hensen N."/>
            <person name="Bonometti L."/>
            <person name="Westerberg I."/>
            <person name="Brannstrom I.O."/>
            <person name="Guillou S."/>
            <person name="Cros-Aarteil S."/>
            <person name="Calhoun S."/>
            <person name="Haridas S."/>
            <person name="Kuo A."/>
            <person name="Mondo S."/>
            <person name="Pangilinan J."/>
            <person name="Riley R."/>
            <person name="LaButti K."/>
            <person name="Andreopoulos B."/>
            <person name="Lipzen A."/>
            <person name="Chen C."/>
            <person name="Yan M."/>
            <person name="Daum C."/>
            <person name="Ng V."/>
            <person name="Clum A."/>
            <person name="Steindorff A."/>
            <person name="Ohm R.A."/>
            <person name="Martin F."/>
            <person name="Silar P."/>
            <person name="Natvig D.O."/>
            <person name="Lalanne C."/>
            <person name="Gautier V."/>
            <person name="Ament-Velasquez S.L."/>
            <person name="Kruys A."/>
            <person name="Hutchinson M.I."/>
            <person name="Powell A.J."/>
            <person name="Barry K."/>
            <person name="Miller A.N."/>
            <person name="Grigoriev I.V."/>
            <person name="Debuchy R."/>
            <person name="Gladieux P."/>
            <person name="Hiltunen Thoren M."/>
            <person name="Johannesson H."/>
        </authorList>
    </citation>
    <scope>NUCLEOTIDE SEQUENCE</scope>
    <source>
        <strain evidence="4">CBS 359.72</strain>
    </source>
</reference>
<evidence type="ECO:0000256" key="2">
    <source>
        <dbReference type="SAM" id="Phobius"/>
    </source>
</evidence>
<proteinExistence type="predicted"/>
<sequence length="330" mass="34960">MNSLLCFLFLLPLFLFSVLAGSDRCFFPNGKPAQSAASCWEADGNQTALCCQFGDLCLNNHVCAVKVDTGEFSYYRGSCLDSTWSDPNCPHFCDGSDRDRRFVSLHRCSGDVTATKWFCENEDNIPDDRDCSSVDGDVELPAGLSVYATAGTTLSQISQHSGEHVDTETTSGLTTPSSVPHPAETATVPLPEVANPPAPEHPGSPSSAATGSAAPTPVSSHANNDAEDDKSGSGIPIGVGVTVGACIPIASSVILFFYQRRRRRRAPVRAESPPPFEFSLIGNGQAPGIWMGPSYSAKLPTGEPQAGLAKIYGDSRVTPWAGGAVRYELP</sequence>
<dbReference type="AlphaFoldDB" id="A0AAN7HM61"/>
<evidence type="ECO:0000313" key="4">
    <source>
        <dbReference type="EMBL" id="KAK4244864.1"/>
    </source>
</evidence>
<keyword evidence="2" id="KW-0472">Membrane</keyword>
<reference evidence="4" key="2">
    <citation type="submission" date="2023-05" db="EMBL/GenBank/DDBJ databases">
        <authorList>
            <consortium name="Lawrence Berkeley National Laboratory"/>
            <person name="Steindorff A."/>
            <person name="Hensen N."/>
            <person name="Bonometti L."/>
            <person name="Westerberg I."/>
            <person name="Brannstrom I.O."/>
            <person name="Guillou S."/>
            <person name="Cros-Aarteil S."/>
            <person name="Calhoun S."/>
            <person name="Haridas S."/>
            <person name="Kuo A."/>
            <person name="Mondo S."/>
            <person name="Pangilinan J."/>
            <person name="Riley R."/>
            <person name="Labutti K."/>
            <person name="Andreopoulos B."/>
            <person name="Lipzen A."/>
            <person name="Chen C."/>
            <person name="Yanf M."/>
            <person name="Daum C."/>
            <person name="Ng V."/>
            <person name="Clum A."/>
            <person name="Ohm R."/>
            <person name="Martin F."/>
            <person name="Silar P."/>
            <person name="Natvig D."/>
            <person name="Lalanne C."/>
            <person name="Gautier V."/>
            <person name="Ament-Velasquez S.L."/>
            <person name="Kruys A."/>
            <person name="Hutchinson M.I."/>
            <person name="Powell A.J."/>
            <person name="Barry K."/>
            <person name="Miller A.N."/>
            <person name="Grigoriev I.V."/>
            <person name="Debuchy R."/>
            <person name="Gladieux P."/>
            <person name="Thoren M.H."/>
            <person name="Johannesson H."/>
        </authorList>
    </citation>
    <scope>NUCLEOTIDE SEQUENCE</scope>
    <source>
        <strain evidence="4">CBS 359.72</strain>
    </source>
</reference>
<name>A0AAN7HM61_9PEZI</name>
<keyword evidence="2" id="KW-0812">Transmembrane</keyword>
<protein>
    <submittedName>
        <fullName evidence="4">Uncharacterized protein</fullName>
    </submittedName>
</protein>
<keyword evidence="5" id="KW-1185">Reference proteome</keyword>
<evidence type="ECO:0000256" key="1">
    <source>
        <dbReference type="SAM" id="MobiDB-lite"/>
    </source>
</evidence>
<comment type="caution">
    <text evidence="4">The sequence shown here is derived from an EMBL/GenBank/DDBJ whole genome shotgun (WGS) entry which is preliminary data.</text>
</comment>
<keyword evidence="3" id="KW-0732">Signal</keyword>
<evidence type="ECO:0000256" key="3">
    <source>
        <dbReference type="SAM" id="SignalP"/>
    </source>
</evidence>
<feature type="transmembrane region" description="Helical" evidence="2">
    <location>
        <begin position="237"/>
        <end position="258"/>
    </location>
</feature>
<feature type="chain" id="PRO_5043051880" evidence="3">
    <location>
        <begin position="21"/>
        <end position="330"/>
    </location>
</feature>
<feature type="compositionally biased region" description="Polar residues" evidence="1">
    <location>
        <begin position="168"/>
        <end position="178"/>
    </location>
</feature>
<organism evidence="4 5">
    <name type="scientific">Corynascus novoguineensis</name>
    <dbReference type="NCBI Taxonomy" id="1126955"/>
    <lineage>
        <taxon>Eukaryota</taxon>
        <taxon>Fungi</taxon>
        <taxon>Dikarya</taxon>
        <taxon>Ascomycota</taxon>
        <taxon>Pezizomycotina</taxon>
        <taxon>Sordariomycetes</taxon>
        <taxon>Sordariomycetidae</taxon>
        <taxon>Sordariales</taxon>
        <taxon>Chaetomiaceae</taxon>
        <taxon>Corynascus</taxon>
    </lineage>
</organism>
<dbReference type="EMBL" id="MU857721">
    <property type="protein sequence ID" value="KAK4244864.1"/>
    <property type="molecule type" value="Genomic_DNA"/>
</dbReference>
<feature type="compositionally biased region" description="Low complexity" evidence="1">
    <location>
        <begin position="203"/>
        <end position="217"/>
    </location>
</feature>
<feature type="signal peptide" evidence="3">
    <location>
        <begin position="1"/>
        <end position="20"/>
    </location>
</feature>
<evidence type="ECO:0000313" key="5">
    <source>
        <dbReference type="Proteomes" id="UP001303647"/>
    </source>
</evidence>
<feature type="region of interest" description="Disordered" evidence="1">
    <location>
        <begin position="157"/>
        <end position="231"/>
    </location>
</feature>
<keyword evidence="2" id="KW-1133">Transmembrane helix</keyword>
<dbReference type="Proteomes" id="UP001303647">
    <property type="component" value="Unassembled WGS sequence"/>
</dbReference>
<gene>
    <name evidence="4" type="ORF">C7999DRAFT_16914</name>
</gene>